<organism evidence="2">
    <name type="scientific">Oryza sativa subsp. japonica</name>
    <name type="common">Rice</name>
    <dbReference type="NCBI Taxonomy" id="39947"/>
    <lineage>
        <taxon>Eukaryota</taxon>
        <taxon>Viridiplantae</taxon>
        <taxon>Streptophyta</taxon>
        <taxon>Embryophyta</taxon>
        <taxon>Tracheophyta</taxon>
        <taxon>Spermatophyta</taxon>
        <taxon>Magnoliopsida</taxon>
        <taxon>Liliopsida</taxon>
        <taxon>Poales</taxon>
        <taxon>Poaceae</taxon>
        <taxon>BOP clade</taxon>
        <taxon>Oryzoideae</taxon>
        <taxon>Oryzeae</taxon>
        <taxon>Oryzinae</taxon>
        <taxon>Oryza</taxon>
        <taxon>Oryza sativa</taxon>
    </lineage>
</organism>
<feature type="compositionally biased region" description="Basic residues" evidence="1">
    <location>
        <begin position="83"/>
        <end position="96"/>
    </location>
</feature>
<protein>
    <submittedName>
        <fullName evidence="2">Uncharacterized protein</fullName>
    </submittedName>
</protein>
<name>Q5ZB84_ORYSJ</name>
<evidence type="ECO:0000313" key="2">
    <source>
        <dbReference type="EMBL" id="BAD53161.1"/>
    </source>
</evidence>
<reference evidence="2" key="1">
    <citation type="journal article" date="2002" name="Nature">
        <title>The genome sequence and structure of rice chromosome 1.</title>
        <authorList>
            <person name="Sasaki T."/>
            <person name="Matsumoto T."/>
            <person name="Yamamoto K."/>
            <person name="Sakata K."/>
            <person name="Baba T."/>
            <person name="Katayose Y."/>
            <person name="Wu J."/>
            <person name="Niimura Y."/>
            <person name="Cheng Z."/>
            <person name="Nagamura Y."/>
            <person name="Antonio B.A."/>
            <person name="Kanamori H."/>
            <person name="Hosokawa S."/>
            <person name="Masukawa M."/>
            <person name="Arikawa K."/>
            <person name="Chiden Y."/>
            <person name="Hayashi M."/>
            <person name="Okamoto M."/>
            <person name="Ando T."/>
            <person name="Aoki H."/>
            <person name="Arita K."/>
            <person name="Hamada M."/>
            <person name="Harada C."/>
            <person name="Hijishita S."/>
            <person name="Honda M."/>
            <person name="Ichikawa Y."/>
            <person name="Idonuma A."/>
            <person name="Iijima M."/>
            <person name="Ikeda M."/>
            <person name="Ikeno M."/>
            <person name="Itoh S."/>
            <person name="Itoh T."/>
            <person name="Itoh Y."/>
            <person name="Itoh Y."/>
            <person name="Iwabuchi A."/>
            <person name="Kamiya K."/>
            <person name="Karasawa W."/>
            <person name="Katagiri S."/>
            <person name="Kikuta A."/>
            <person name="Kobayashi N."/>
            <person name="Kono I."/>
            <person name="Machita K."/>
            <person name="Maehara T."/>
            <person name="Mizuno H."/>
            <person name="Mizubayashi T."/>
            <person name="Mukai Y."/>
            <person name="Nagasaki H."/>
            <person name="Nakashima M."/>
            <person name="Nakama Y."/>
            <person name="Nakamichi Y."/>
            <person name="Nakamura M."/>
            <person name="Namiki N."/>
            <person name="Negishi M."/>
            <person name="Ohta I."/>
            <person name="Ono N."/>
            <person name="Saji S."/>
            <person name="Sakai K."/>
            <person name="Shibata M."/>
            <person name="Shimokawa T."/>
            <person name="Shomura A."/>
            <person name="Song J."/>
            <person name="Takazaki Y."/>
            <person name="Terasawa K."/>
            <person name="Tsuji K."/>
            <person name="Waki K."/>
            <person name="Yamagata H."/>
            <person name="Yamane H."/>
            <person name="Yoshiki S."/>
            <person name="Yoshihara R."/>
            <person name="Yukawa K."/>
            <person name="Zhong H."/>
            <person name="Iwama H."/>
            <person name="Endo T."/>
            <person name="Ito H."/>
            <person name="Hahn J.H."/>
            <person name="Kim H.I."/>
            <person name="Eun M.Y."/>
            <person name="Yano M."/>
            <person name="Jiang J."/>
            <person name="Gojobori T."/>
        </authorList>
    </citation>
    <scope>NUCLEOTIDE SEQUENCE [LARGE SCALE GENOMIC DNA]</scope>
</reference>
<dbReference type="EMBL" id="AP003332">
    <property type="protein sequence ID" value="BAD53161.1"/>
    <property type="molecule type" value="Genomic_DNA"/>
</dbReference>
<dbReference type="Proteomes" id="UP000817658">
    <property type="component" value="Chromosome 1"/>
</dbReference>
<feature type="region of interest" description="Disordered" evidence="1">
    <location>
        <begin position="1"/>
        <end position="53"/>
    </location>
</feature>
<feature type="compositionally biased region" description="Basic and acidic residues" evidence="1">
    <location>
        <begin position="133"/>
        <end position="145"/>
    </location>
</feature>
<feature type="compositionally biased region" description="Basic residues" evidence="1">
    <location>
        <begin position="9"/>
        <end position="23"/>
    </location>
</feature>
<proteinExistence type="predicted"/>
<sequence length="145" mass="15926">MTLACGLKPPRRIRAPVIHRHRYSPPPTLAKKGGGEEPPSLWLSPSDPASPRRQELLLPAAGDLTVATWGWEGIRRRRWSVARARRGGVEGRRRRPNPAPPPWGSAAGERPEVEAALRGGGASTLRGSGGGETEERERVERKRIR</sequence>
<feature type="region of interest" description="Disordered" evidence="1">
    <location>
        <begin position="83"/>
        <end position="145"/>
    </location>
</feature>
<feature type="compositionally biased region" description="Gly residues" evidence="1">
    <location>
        <begin position="118"/>
        <end position="131"/>
    </location>
</feature>
<evidence type="ECO:0000256" key="1">
    <source>
        <dbReference type="SAM" id="MobiDB-lite"/>
    </source>
</evidence>
<accession>Q5ZB84</accession>
<gene>
    <name evidence="2" type="primary">B1097D05.34</name>
</gene>
<dbReference type="AlphaFoldDB" id="Q5ZB84"/>